<organism evidence="1 2">
    <name type="scientific">Nonlabens mediterrranea</name>
    <dbReference type="NCBI Taxonomy" id="1419947"/>
    <lineage>
        <taxon>Bacteria</taxon>
        <taxon>Pseudomonadati</taxon>
        <taxon>Bacteroidota</taxon>
        <taxon>Flavobacteriia</taxon>
        <taxon>Flavobacteriales</taxon>
        <taxon>Flavobacteriaceae</taxon>
        <taxon>Nonlabens</taxon>
    </lineage>
</organism>
<comment type="caution">
    <text evidence="1">The sequence shown here is derived from an EMBL/GenBank/DDBJ whole genome shotgun (WGS) entry which is preliminary data.</text>
</comment>
<dbReference type="Proteomes" id="UP001194729">
    <property type="component" value="Unassembled WGS sequence"/>
</dbReference>
<dbReference type="EMBL" id="JADKYU010000103">
    <property type="protein sequence ID" value="MBF4983169.1"/>
    <property type="molecule type" value="Genomic_DNA"/>
</dbReference>
<gene>
    <name evidence="1" type="ORF">FNJ87_02055</name>
</gene>
<evidence type="ECO:0000313" key="2">
    <source>
        <dbReference type="Proteomes" id="UP001194729"/>
    </source>
</evidence>
<protein>
    <submittedName>
        <fullName evidence="1">Uncharacterized protein</fullName>
    </submittedName>
</protein>
<reference evidence="1 2" key="1">
    <citation type="submission" date="2020-11" db="EMBL/GenBank/DDBJ databases">
        <title>P. mediterranea TC4 genome.</title>
        <authorList>
            <person name="Molmeret M."/>
        </authorList>
    </citation>
    <scope>NUCLEOTIDE SEQUENCE [LARGE SCALE GENOMIC DNA]</scope>
    <source>
        <strain evidence="1 2">TC4</strain>
    </source>
</reference>
<evidence type="ECO:0000313" key="1">
    <source>
        <dbReference type="EMBL" id="MBF4983169.1"/>
    </source>
</evidence>
<name>A0ABS0A2P6_9FLAO</name>
<accession>A0ABS0A2P6</accession>
<sequence>MATFLNNLFSNSLKIEIAELSAEVFEIDTKKDIKTDFAGIIDGKEIITDLLENNEWLLAFEHLKYVISELELKLNPEQNHKMNSISNKFSL</sequence>
<proteinExistence type="predicted"/>
<keyword evidence="2" id="KW-1185">Reference proteome</keyword>